<name>A0A2P6PLW7_ROSCH</name>
<dbReference type="Gramene" id="PRQ22924">
    <property type="protein sequence ID" value="PRQ22924"/>
    <property type="gene ID" value="RchiOBHm_Chr6g0255591"/>
</dbReference>
<protein>
    <submittedName>
        <fullName evidence="1">Uncharacterized protein</fullName>
    </submittedName>
</protein>
<sequence length="40" mass="4548">MQLYLVLDTPANGIKQYCQVDFAKQRSDIGNSELSNLQVF</sequence>
<evidence type="ECO:0000313" key="1">
    <source>
        <dbReference type="EMBL" id="PRQ22924.1"/>
    </source>
</evidence>
<dbReference type="EMBL" id="PDCK01000044">
    <property type="protein sequence ID" value="PRQ22924.1"/>
    <property type="molecule type" value="Genomic_DNA"/>
</dbReference>
<proteinExistence type="predicted"/>
<evidence type="ECO:0000313" key="2">
    <source>
        <dbReference type="Proteomes" id="UP000238479"/>
    </source>
</evidence>
<reference evidence="1 2" key="1">
    <citation type="journal article" date="2018" name="Nat. Genet.">
        <title>The Rosa genome provides new insights in the design of modern roses.</title>
        <authorList>
            <person name="Bendahmane M."/>
        </authorList>
    </citation>
    <scope>NUCLEOTIDE SEQUENCE [LARGE SCALE GENOMIC DNA]</scope>
    <source>
        <strain evidence="2">cv. Old Blush</strain>
    </source>
</reference>
<comment type="caution">
    <text evidence="1">The sequence shown here is derived from an EMBL/GenBank/DDBJ whole genome shotgun (WGS) entry which is preliminary data.</text>
</comment>
<dbReference type="Proteomes" id="UP000238479">
    <property type="component" value="Chromosome 6"/>
</dbReference>
<dbReference type="AlphaFoldDB" id="A0A2P6PLW7"/>
<organism evidence="1 2">
    <name type="scientific">Rosa chinensis</name>
    <name type="common">China rose</name>
    <dbReference type="NCBI Taxonomy" id="74649"/>
    <lineage>
        <taxon>Eukaryota</taxon>
        <taxon>Viridiplantae</taxon>
        <taxon>Streptophyta</taxon>
        <taxon>Embryophyta</taxon>
        <taxon>Tracheophyta</taxon>
        <taxon>Spermatophyta</taxon>
        <taxon>Magnoliopsida</taxon>
        <taxon>eudicotyledons</taxon>
        <taxon>Gunneridae</taxon>
        <taxon>Pentapetalae</taxon>
        <taxon>rosids</taxon>
        <taxon>fabids</taxon>
        <taxon>Rosales</taxon>
        <taxon>Rosaceae</taxon>
        <taxon>Rosoideae</taxon>
        <taxon>Rosoideae incertae sedis</taxon>
        <taxon>Rosa</taxon>
    </lineage>
</organism>
<accession>A0A2P6PLW7</accession>
<keyword evidence="2" id="KW-1185">Reference proteome</keyword>
<gene>
    <name evidence="1" type="ORF">RchiOBHm_Chr6g0255591</name>
</gene>